<name>A0A084AK47_STACB</name>
<dbReference type="HOGENOM" id="CLU_1788072_0_0_1"/>
<dbReference type="EMBL" id="KL648689">
    <property type="protein sequence ID" value="KEY65676.1"/>
    <property type="molecule type" value="Genomic_DNA"/>
</dbReference>
<gene>
    <name evidence="1" type="ORF">S7711_11159</name>
</gene>
<reference evidence="1 2" key="1">
    <citation type="journal article" date="2014" name="BMC Genomics">
        <title>Comparative genome sequencing reveals chemotype-specific gene clusters in the toxigenic black mold Stachybotrys.</title>
        <authorList>
            <person name="Semeiks J."/>
            <person name="Borek D."/>
            <person name="Otwinowski Z."/>
            <person name="Grishin N.V."/>
        </authorList>
    </citation>
    <scope>NUCLEOTIDE SEQUENCE [LARGE SCALE GENOMIC DNA]</scope>
    <source>
        <strain evidence="2">CBS 109288 / IBT 7711</strain>
    </source>
</reference>
<dbReference type="AlphaFoldDB" id="A0A084AK47"/>
<accession>A0A084AK47</accession>
<sequence length="145" mass="16230">MSHDGIALASPCIGARVLHTSRRLVHLADSRLHLADFHLYLADSYLDLADSRLRDLTGSLLCLTDSRLYLADFSLDIADFPPNLADSRLHFAWSYPRCSIPPLVHVSPANPIQASGRQLGVRQSVRPPDPLRLILPTTYMYSSHW</sequence>
<protein>
    <submittedName>
        <fullName evidence="1">Uncharacterized protein</fullName>
    </submittedName>
</protein>
<keyword evidence="2" id="KW-1185">Reference proteome</keyword>
<proteinExistence type="predicted"/>
<evidence type="ECO:0000313" key="1">
    <source>
        <dbReference type="EMBL" id="KEY65676.1"/>
    </source>
</evidence>
<organism evidence="1 2">
    <name type="scientific">Stachybotrys chartarum (strain CBS 109288 / IBT 7711)</name>
    <name type="common">Toxic black mold</name>
    <name type="synonym">Stilbospora chartarum</name>
    <dbReference type="NCBI Taxonomy" id="1280523"/>
    <lineage>
        <taxon>Eukaryota</taxon>
        <taxon>Fungi</taxon>
        <taxon>Dikarya</taxon>
        <taxon>Ascomycota</taxon>
        <taxon>Pezizomycotina</taxon>
        <taxon>Sordariomycetes</taxon>
        <taxon>Hypocreomycetidae</taxon>
        <taxon>Hypocreales</taxon>
        <taxon>Stachybotryaceae</taxon>
        <taxon>Stachybotrys</taxon>
    </lineage>
</organism>
<evidence type="ECO:0000313" key="2">
    <source>
        <dbReference type="Proteomes" id="UP000028045"/>
    </source>
</evidence>
<dbReference type="Proteomes" id="UP000028045">
    <property type="component" value="Unassembled WGS sequence"/>
</dbReference>